<dbReference type="Pfam" id="PF00808">
    <property type="entry name" value="CBFD_NFYB_HMF"/>
    <property type="match status" value="1"/>
</dbReference>
<dbReference type="GO" id="GO:0008821">
    <property type="term" value="F:crossover junction DNA endonuclease activity"/>
    <property type="evidence" value="ECO:0007669"/>
    <property type="project" value="TreeGrafter"/>
</dbReference>
<evidence type="ECO:0000256" key="1">
    <source>
        <dbReference type="ARBA" id="ARBA00004123"/>
    </source>
</evidence>
<dbReference type="GO" id="GO:0033063">
    <property type="term" value="C:Rad51B-Rad51C-Rad51D-XRCC2 complex"/>
    <property type="evidence" value="ECO:0007669"/>
    <property type="project" value="TreeGrafter"/>
</dbReference>
<gene>
    <name evidence="10" type="ORF">AGERDE_LOCUS3707</name>
</gene>
<dbReference type="OrthoDB" id="5957327at2759"/>
<dbReference type="SUPFAM" id="SSF47113">
    <property type="entry name" value="Histone-fold"/>
    <property type="match status" value="1"/>
</dbReference>
<comment type="subcellular location">
    <subcellularLocation>
        <location evidence="1">Nucleus</location>
    </subcellularLocation>
</comment>
<feature type="region of interest" description="Disordered" evidence="8">
    <location>
        <begin position="416"/>
        <end position="451"/>
    </location>
</feature>
<dbReference type="InterPro" id="IPR027417">
    <property type="entry name" value="P-loop_NTPase"/>
</dbReference>
<keyword evidence="3" id="KW-0227">DNA damage</keyword>
<protein>
    <recommendedName>
        <fullName evidence="7">DNA repair protein RAD51 homolog 3</fullName>
    </recommendedName>
</protein>
<dbReference type="InterPro" id="IPR052093">
    <property type="entry name" value="HR_Repair_Mediator"/>
</dbReference>
<dbReference type="GO" id="GO:0007131">
    <property type="term" value="P:reciprocal meiotic recombination"/>
    <property type="evidence" value="ECO:0007669"/>
    <property type="project" value="TreeGrafter"/>
</dbReference>
<evidence type="ECO:0000256" key="7">
    <source>
        <dbReference type="ARBA" id="ARBA00040674"/>
    </source>
</evidence>
<keyword evidence="11" id="KW-1185">Reference proteome</keyword>
<dbReference type="GO" id="GO:0033065">
    <property type="term" value="C:Rad51C-XRCC3 complex"/>
    <property type="evidence" value="ECO:0007669"/>
    <property type="project" value="TreeGrafter"/>
</dbReference>
<sequence>MSDEHEAAGGLDDELSLPKEFIHLIASEANEICEKESKKTIAAEHVISALQALGFENYLSEVQEVFKEHKKLQKDRDKKSSRLENSGMTEEELLRQQELLFEQSPGYQTVKDLKETTPIELSKELEISTEEALDILQHCQKSHTIVRSVSASEALQRDLDRCPIFTSCEAIDKLFGGHGVPIGKITEFCGAPGIGKTQLGIQLSINVQIPKNLSGPGGEAIYIDTEGSFIAQRAQEIATATVQSLSEKSTEPLIDVETILSRIHYFRIHDYIELLAVVKILDDYLKEHSNVKLVVIDSIAFHFRQNFSDMALRTRLLNGLAQDLTKLVDSFELAVVILNQMTTKFGVNSGTILTDKPVLVPALGESWSHQCNNRVILYWRDDIRYAHLVKSSNLQEGTVPYKITSQGVRDVLEPEYVPHEESHESINRKRMREQFQGEEQELSKRHLVETE</sequence>
<keyword evidence="5" id="KW-0234">DNA repair</keyword>
<feature type="region of interest" description="Disordered" evidence="8">
    <location>
        <begin position="70"/>
        <end position="89"/>
    </location>
</feature>
<keyword evidence="2" id="KW-0547">Nucleotide-binding</keyword>
<evidence type="ECO:0000256" key="4">
    <source>
        <dbReference type="ARBA" id="ARBA00022840"/>
    </source>
</evidence>
<evidence type="ECO:0000259" key="9">
    <source>
        <dbReference type="PROSITE" id="PS50162"/>
    </source>
</evidence>
<dbReference type="GO" id="GO:0046982">
    <property type="term" value="F:protein heterodimerization activity"/>
    <property type="evidence" value="ECO:0007669"/>
    <property type="project" value="InterPro"/>
</dbReference>
<evidence type="ECO:0000313" key="11">
    <source>
        <dbReference type="Proteomes" id="UP000789831"/>
    </source>
</evidence>
<evidence type="ECO:0000256" key="3">
    <source>
        <dbReference type="ARBA" id="ARBA00022763"/>
    </source>
</evidence>
<dbReference type="Proteomes" id="UP000789831">
    <property type="component" value="Unassembled WGS sequence"/>
</dbReference>
<reference evidence="10" key="1">
    <citation type="submission" date="2021-06" db="EMBL/GenBank/DDBJ databases">
        <authorList>
            <person name="Kallberg Y."/>
            <person name="Tangrot J."/>
            <person name="Rosling A."/>
        </authorList>
    </citation>
    <scope>NUCLEOTIDE SEQUENCE</scope>
    <source>
        <strain evidence="10">MT106</strain>
    </source>
</reference>
<dbReference type="GO" id="GO:0005657">
    <property type="term" value="C:replication fork"/>
    <property type="evidence" value="ECO:0007669"/>
    <property type="project" value="TreeGrafter"/>
</dbReference>
<proteinExistence type="predicted"/>
<evidence type="ECO:0000256" key="8">
    <source>
        <dbReference type="SAM" id="MobiDB-lite"/>
    </source>
</evidence>
<dbReference type="InterPro" id="IPR020588">
    <property type="entry name" value="RecA_ATP-bd"/>
</dbReference>
<evidence type="ECO:0000313" key="10">
    <source>
        <dbReference type="EMBL" id="CAG8490189.1"/>
    </source>
</evidence>
<dbReference type="Pfam" id="PF08423">
    <property type="entry name" value="Rad51"/>
    <property type="match status" value="1"/>
</dbReference>
<dbReference type="GO" id="GO:0000400">
    <property type="term" value="F:four-way junction DNA binding"/>
    <property type="evidence" value="ECO:0007669"/>
    <property type="project" value="TreeGrafter"/>
</dbReference>
<name>A0A9N8WPA2_9GLOM</name>
<organism evidence="10 11">
    <name type="scientific">Ambispora gerdemannii</name>
    <dbReference type="NCBI Taxonomy" id="144530"/>
    <lineage>
        <taxon>Eukaryota</taxon>
        <taxon>Fungi</taxon>
        <taxon>Fungi incertae sedis</taxon>
        <taxon>Mucoromycota</taxon>
        <taxon>Glomeromycotina</taxon>
        <taxon>Glomeromycetes</taxon>
        <taxon>Archaeosporales</taxon>
        <taxon>Ambisporaceae</taxon>
        <taxon>Ambispora</taxon>
    </lineage>
</organism>
<keyword evidence="6" id="KW-0539">Nucleus</keyword>
<dbReference type="GO" id="GO:0000707">
    <property type="term" value="P:meiotic DNA recombinase assembly"/>
    <property type="evidence" value="ECO:0007669"/>
    <property type="project" value="TreeGrafter"/>
</dbReference>
<dbReference type="CDD" id="cd22905">
    <property type="entry name" value="HFD_Dr1"/>
    <property type="match status" value="1"/>
</dbReference>
<evidence type="ECO:0000256" key="2">
    <source>
        <dbReference type="ARBA" id="ARBA00022741"/>
    </source>
</evidence>
<feature type="domain" description="RecA family profile 1" evidence="9">
    <location>
        <begin position="160"/>
        <end position="341"/>
    </location>
</feature>
<dbReference type="Gene3D" id="1.10.20.10">
    <property type="entry name" value="Histone, subunit A"/>
    <property type="match status" value="1"/>
</dbReference>
<evidence type="ECO:0000256" key="6">
    <source>
        <dbReference type="ARBA" id="ARBA00023242"/>
    </source>
</evidence>
<dbReference type="EMBL" id="CAJVPL010000381">
    <property type="protein sequence ID" value="CAG8490189.1"/>
    <property type="molecule type" value="Genomic_DNA"/>
</dbReference>
<dbReference type="InterPro" id="IPR009072">
    <property type="entry name" value="Histone-fold"/>
</dbReference>
<dbReference type="GO" id="GO:0005524">
    <property type="term" value="F:ATP binding"/>
    <property type="evidence" value="ECO:0007669"/>
    <property type="project" value="UniProtKB-KW"/>
</dbReference>
<comment type="caution">
    <text evidence="10">The sequence shown here is derived from an EMBL/GenBank/DDBJ whole genome shotgun (WGS) entry which is preliminary data.</text>
</comment>
<keyword evidence="4" id="KW-0067">ATP-binding</keyword>
<dbReference type="PROSITE" id="PS50162">
    <property type="entry name" value="RECA_2"/>
    <property type="match status" value="1"/>
</dbReference>
<accession>A0A9N8WPA2</accession>
<dbReference type="AlphaFoldDB" id="A0A9N8WPA2"/>
<dbReference type="GO" id="GO:0140664">
    <property type="term" value="F:ATP-dependent DNA damage sensor activity"/>
    <property type="evidence" value="ECO:0007669"/>
    <property type="project" value="InterPro"/>
</dbReference>
<evidence type="ECO:0000256" key="5">
    <source>
        <dbReference type="ARBA" id="ARBA00023204"/>
    </source>
</evidence>
<dbReference type="CDD" id="cd19492">
    <property type="entry name" value="Rad51C"/>
    <property type="match status" value="1"/>
</dbReference>
<dbReference type="PANTHER" id="PTHR46239">
    <property type="entry name" value="DNA REPAIR PROTEIN RAD51 HOMOLOG 3 RAD51C"/>
    <property type="match status" value="1"/>
</dbReference>
<dbReference type="Gene3D" id="3.40.50.300">
    <property type="entry name" value="P-loop containing nucleotide triphosphate hydrolases"/>
    <property type="match status" value="1"/>
</dbReference>
<dbReference type="PANTHER" id="PTHR46239:SF1">
    <property type="entry name" value="DNA REPAIR PROTEIN RAD51 HOMOLOG 3"/>
    <property type="match status" value="1"/>
</dbReference>
<dbReference type="InterPro" id="IPR003958">
    <property type="entry name" value="CBFA_NFYB_domain"/>
</dbReference>
<dbReference type="InterPro" id="IPR013632">
    <property type="entry name" value="Rad51_C"/>
</dbReference>
<dbReference type="SUPFAM" id="SSF52540">
    <property type="entry name" value="P-loop containing nucleoside triphosphate hydrolases"/>
    <property type="match status" value="1"/>
</dbReference>